<evidence type="ECO:0000313" key="2">
    <source>
        <dbReference type="Proteomes" id="UP000663760"/>
    </source>
</evidence>
<accession>A0A7I8LFG0</accession>
<reference evidence="1" key="1">
    <citation type="submission" date="2020-02" db="EMBL/GenBank/DDBJ databases">
        <authorList>
            <person name="Scholz U."/>
            <person name="Mascher M."/>
            <person name="Fiebig A."/>
        </authorList>
    </citation>
    <scope>NUCLEOTIDE SEQUENCE</scope>
</reference>
<dbReference type="AlphaFoldDB" id="A0A7I8LFG0"/>
<dbReference type="Proteomes" id="UP000663760">
    <property type="component" value="Chromosome 14"/>
</dbReference>
<keyword evidence="2" id="KW-1185">Reference proteome</keyword>
<gene>
    <name evidence="1" type="ORF">SI8410_14018716</name>
</gene>
<organism evidence="1 2">
    <name type="scientific">Spirodela intermedia</name>
    <name type="common">Intermediate duckweed</name>
    <dbReference type="NCBI Taxonomy" id="51605"/>
    <lineage>
        <taxon>Eukaryota</taxon>
        <taxon>Viridiplantae</taxon>
        <taxon>Streptophyta</taxon>
        <taxon>Embryophyta</taxon>
        <taxon>Tracheophyta</taxon>
        <taxon>Spermatophyta</taxon>
        <taxon>Magnoliopsida</taxon>
        <taxon>Liliopsida</taxon>
        <taxon>Araceae</taxon>
        <taxon>Lemnoideae</taxon>
        <taxon>Spirodela</taxon>
    </lineage>
</organism>
<proteinExistence type="predicted"/>
<evidence type="ECO:0000313" key="1">
    <source>
        <dbReference type="EMBL" id="CAA7408038.1"/>
    </source>
</evidence>
<name>A0A7I8LFG0_SPIIN</name>
<sequence length="59" mass="6247">MCTAVIPSGVPRQCPLARSLSCGLRDFILDEPFFLVISAPSLSSSLSTVPPPPLTSFVQ</sequence>
<dbReference type="EMBL" id="LR746277">
    <property type="protein sequence ID" value="CAA7408038.1"/>
    <property type="molecule type" value="Genomic_DNA"/>
</dbReference>
<protein>
    <submittedName>
        <fullName evidence="1">Uncharacterized protein</fullName>
    </submittedName>
</protein>